<proteinExistence type="predicted"/>
<evidence type="ECO:0000313" key="1">
    <source>
        <dbReference type="EMBL" id="EGF06883.1"/>
    </source>
</evidence>
<dbReference type="AlphaFoldDB" id="F2BGI6"/>
<evidence type="ECO:0000313" key="2">
    <source>
        <dbReference type="Proteomes" id="UP000004105"/>
    </source>
</evidence>
<gene>
    <name evidence="1" type="ORF">HMPREF9123_2843</name>
</gene>
<protein>
    <submittedName>
        <fullName evidence="1">Uncharacterized protein</fullName>
    </submittedName>
</protein>
<comment type="caution">
    <text evidence="1">The sequence shown here is derived from an EMBL/GenBank/DDBJ whole genome shotgun (WGS) entry which is preliminary data.</text>
</comment>
<dbReference type="EMBL" id="AFAY01000054">
    <property type="protein sequence ID" value="EGF06883.1"/>
    <property type="molecule type" value="Genomic_DNA"/>
</dbReference>
<accession>F2BGI6</accession>
<dbReference type="HOGENOM" id="CLU_3273184_0_0_4"/>
<keyword evidence="2" id="KW-1185">Reference proteome</keyword>
<sequence length="41" mass="4845">MRHCWGRRGEFNRRGRLNTFSDGLYEKNGAAVCLKRLFSLQ</sequence>
<name>F2BGI6_9NEIS</name>
<organism evidence="1 2">
    <name type="scientific">Neisseria bacilliformis ATCC BAA-1200</name>
    <dbReference type="NCBI Taxonomy" id="888742"/>
    <lineage>
        <taxon>Bacteria</taxon>
        <taxon>Pseudomonadati</taxon>
        <taxon>Pseudomonadota</taxon>
        <taxon>Betaproteobacteria</taxon>
        <taxon>Neisseriales</taxon>
        <taxon>Neisseriaceae</taxon>
        <taxon>Neisseria</taxon>
    </lineage>
</organism>
<dbReference type="Proteomes" id="UP000004105">
    <property type="component" value="Unassembled WGS sequence"/>
</dbReference>
<reference evidence="1 2" key="1">
    <citation type="submission" date="2011-02" db="EMBL/GenBank/DDBJ databases">
        <authorList>
            <person name="Muzny D."/>
            <person name="Qin X."/>
            <person name="Deng J."/>
            <person name="Jiang H."/>
            <person name="Liu Y."/>
            <person name="Qu J."/>
            <person name="Song X.-Z."/>
            <person name="Zhang L."/>
            <person name="Thornton R."/>
            <person name="Coyle M."/>
            <person name="Francisco L."/>
            <person name="Jackson L."/>
            <person name="Javaid M."/>
            <person name="Korchina V."/>
            <person name="Kovar C."/>
            <person name="Mata R."/>
            <person name="Mathew T."/>
            <person name="Ngo R."/>
            <person name="Nguyen L."/>
            <person name="Nguyen N."/>
            <person name="Okwuonu G."/>
            <person name="Ongeri F."/>
            <person name="Pham C."/>
            <person name="Simmons D."/>
            <person name="Wilczek-Boney K."/>
            <person name="Hale W."/>
            <person name="Jakkamsetti A."/>
            <person name="Pham P."/>
            <person name="Ruth R."/>
            <person name="San Lucas F."/>
            <person name="Warren J."/>
            <person name="Zhang J."/>
            <person name="Zhao Z."/>
            <person name="Zhou C."/>
            <person name="Zhu D."/>
            <person name="Lee S."/>
            <person name="Bess C."/>
            <person name="Blankenburg K."/>
            <person name="Forbes L."/>
            <person name="Fu Q."/>
            <person name="Gubbala S."/>
            <person name="Hirani K."/>
            <person name="Jayaseelan J.C."/>
            <person name="Lara F."/>
            <person name="Munidasa M."/>
            <person name="Palculict T."/>
            <person name="Patil S."/>
            <person name="Pu L.-L."/>
            <person name="Saada N."/>
            <person name="Tang L."/>
            <person name="Weissenberger G."/>
            <person name="Zhu Y."/>
            <person name="Hemphill L."/>
            <person name="Shang Y."/>
            <person name="Youmans B."/>
            <person name="Ayvaz T."/>
            <person name="Ross M."/>
            <person name="Santibanez J."/>
            <person name="Aqrawi P."/>
            <person name="Gross S."/>
            <person name="Joshi V."/>
            <person name="Fowler G."/>
            <person name="Nazareth L."/>
            <person name="Reid J."/>
            <person name="Worley K."/>
            <person name="Petrosino J."/>
            <person name="Highlander S."/>
            <person name="Gibbs R."/>
        </authorList>
    </citation>
    <scope>NUCLEOTIDE SEQUENCE [LARGE SCALE GENOMIC DNA]</scope>
    <source>
        <strain evidence="1 2">ATCC BAA-1200</strain>
    </source>
</reference>